<dbReference type="PANTHER" id="PTHR47211:SF2">
    <property type="entry name" value="TRIHELIX TRANSCRIPTION FACTOR ASR3"/>
    <property type="match status" value="1"/>
</dbReference>
<feature type="compositionally biased region" description="Polar residues" evidence="1">
    <location>
        <begin position="244"/>
        <end position="262"/>
    </location>
</feature>
<dbReference type="STRING" id="51240.A0A2I4GCK9"/>
<dbReference type="InterPro" id="IPR044822">
    <property type="entry name" value="Myb_DNA-bind_4"/>
</dbReference>
<dbReference type="PANTHER" id="PTHR47211">
    <property type="entry name" value="TRIHELIX TRANSCRIPTION FACTOR ASR3"/>
    <property type="match status" value="1"/>
</dbReference>
<evidence type="ECO:0000256" key="1">
    <source>
        <dbReference type="SAM" id="MobiDB-lite"/>
    </source>
</evidence>
<proteinExistence type="predicted"/>
<sequence>MASETQLISLAQYGVDGETDGARNGVQARPTSVDGDKTPRLPRWTRQEILVLIQGKRVVETRGSGRSAGLPFGSGLVEPKWASVSSYCKRHGVNRGPIQCRKRWSNLAGDYKKIREWESQAKEGTESFWVMRNDLRRERKLPGFFDKEVYDILESGSGVAPETPATALALAPVPTPGHVAEDADEAGGLFDSQRSAVADDGLFSDFEQEDSGRSSEKAMEVSIPAPMPISEKHYQPVLRGSHGQGTTNEKQPASNPEIGSTSLEDRKRKRVAAEEEDEETVSLQNQLTDVLERNGQMLTAQLEAQNENFHLDREQRKDDVNSLIGVLNKLSDALARIADKL</sequence>
<feature type="region of interest" description="Disordered" evidence="1">
    <location>
        <begin position="16"/>
        <end position="40"/>
    </location>
</feature>
<dbReference type="Gene3D" id="1.10.10.60">
    <property type="entry name" value="Homeodomain-like"/>
    <property type="match status" value="1"/>
</dbReference>
<dbReference type="AlphaFoldDB" id="A0A2I4GCK9"/>
<accession>A0A2I4GCK9</accession>
<gene>
    <name evidence="3" type="primary">LOC109006726</name>
</gene>
<name>A0A2I4GCK9_JUGRE</name>
<dbReference type="KEGG" id="jre:109006726"/>
<reference evidence="3" key="1">
    <citation type="submission" date="2025-08" db="UniProtKB">
        <authorList>
            <consortium name="RefSeq"/>
        </authorList>
    </citation>
    <scope>IDENTIFICATION</scope>
    <source>
        <tissue evidence="3">Leaves</tissue>
    </source>
</reference>
<dbReference type="Gramene" id="Jr16_14800_p1">
    <property type="protein sequence ID" value="cds.Jr16_14800_p1"/>
    <property type="gene ID" value="Jr16_14800"/>
</dbReference>
<dbReference type="InterPro" id="IPR001005">
    <property type="entry name" value="SANT/Myb"/>
</dbReference>
<dbReference type="PROSITE" id="PS50090">
    <property type="entry name" value="MYB_LIKE"/>
    <property type="match status" value="1"/>
</dbReference>
<dbReference type="Pfam" id="PF13837">
    <property type="entry name" value="Myb_DNA-bind_4"/>
    <property type="match status" value="1"/>
</dbReference>
<dbReference type="RefSeq" id="XP_018841649.2">
    <property type="nucleotide sequence ID" value="XM_018986104.2"/>
</dbReference>
<dbReference type="GO" id="GO:0006355">
    <property type="term" value="P:regulation of DNA-templated transcription"/>
    <property type="evidence" value="ECO:0000318"/>
    <property type="project" value="GO_Central"/>
</dbReference>
<evidence type="ECO:0000313" key="2">
    <source>
        <dbReference type="Proteomes" id="UP000235220"/>
    </source>
</evidence>
<dbReference type="Proteomes" id="UP000235220">
    <property type="component" value="Chromosome 16"/>
</dbReference>
<keyword evidence="2" id="KW-1185">Reference proteome</keyword>
<feature type="region of interest" description="Disordered" evidence="1">
    <location>
        <begin position="237"/>
        <end position="283"/>
    </location>
</feature>
<dbReference type="FunCoup" id="A0A2I4GCK9">
    <property type="interactions" value="341"/>
</dbReference>
<dbReference type="GO" id="GO:0005634">
    <property type="term" value="C:nucleus"/>
    <property type="evidence" value="ECO:0000318"/>
    <property type="project" value="GO_Central"/>
</dbReference>
<dbReference type="OrthoDB" id="1865198at2759"/>
<evidence type="ECO:0000313" key="3">
    <source>
        <dbReference type="RefSeq" id="XP_018841649.2"/>
    </source>
</evidence>
<dbReference type="GeneID" id="109006726"/>
<protein>
    <submittedName>
        <fullName evidence="3">Trihelix transcription factor ASR3-like</fullName>
    </submittedName>
</protein>
<organism evidence="2 3">
    <name type="scientific">Juglans regia</name>
    <name type="common">English walnut</name>
    <dbReference type="NCBI Taxonomy" id="51240"/>
    <lineage>
        <taxon>Eukaryota</taxon>
        <taxon>Viridiplantae</taxon>
        <taxon>Streptophyta</taxon>
        <taxon>Embryophyta</taxon>
        <taxon>Tracheophyta</taxon>
        <taxon>Spermatophyta</taxon>
        <taxon>Magnoliopsida</taxon>
        <taxon>eudicotyledons</taxon>
        <taxon>Gunneridae</taxon>
        <taxon>Pentapetalae</taxon>
        <taxon>rosids</taxon>
        <taxon>fabids</taxon>
        <taxon>Fagales</taxon>
        <taxon>Juglandaceae</taxon>
        <taxon>Juglans</taxon>
    </lineage>
</organism>